<name>A0ABT2G1H7_9BACT</name>
<protein>
    <recommendedName>
        <fullName evidence="3">Peptidase propeptide and YPEB domain-containing protein</fullName>
    </recommendedName>
</protein>
<evidence type="ECO:0000313" key="2">
    <source>
        <dbReference type="Proteomes" id="UP001206788"/>
    </source>
</evidence>
<dbReference type="SUPFAM" id="SSF160574">
    <property type="entry name" value="BT0923-like"/>
    <property type="match status" value="1"/>
</dbReference>
<dbReference type="EMBL" id="JANWGH010000001">
    <property type="protein sequence ID" value="MCS5489118.1"/>
    <property type="molecule type" value="Genomic_DNA"/>
</dbReference>
<dbReference type="Gene3D" id="3.40.1420.30">
    <property type="match status" value="1"/>
</dbReference>
<dbReference type="Proteomes" id="UP001206788">
    <property type="component" value="Unassembled WGS sequence"/>
</dbReference>
<organism evidence="1 2">
    <name type="scientific">Algoriphagus limi</name>
    <dbReference type="NCBI Taxonomy" id="2975273"/>
    <lineage>
        <taxon>Bacteria</taxon>
        <taxon>Pseudomonadati</taxon>
        <taxon>Bacteroidota</taxon>
        <taxon>Cytophagia</taxon>
        <taxon>Cytophagales</taxon>
        <taxon>Cyclobacteriaceae</taxon>
        <taxon>Algoriphagus</taxon>
    </lineage>
</organism>
<reference evidence="1 2" key="1">
    <citation type="submission" date="2022-08" db="EMBL/GenBank/DDBJ databases">
        <title>Algoriphagus sp. CAU 1643 isolated from mud.</title>
        <authorList>
            <person name="Kim W."/>
        </authorList>
    </citation>
    <scope>NUCLEOTIDE SEQUENCE [LARGE SCALE GENOMIC DNA]</scope>
    <source>
        <strain evidence="1 2">CAU 1643</strain>
    </source>
</reference>
<proteinExistence type="predicted"/>
<accession>A0ABT2G1H7</accession>
<gene>
    <name evidence="1" type="ORF">NY014_01680</name>
</gene>
<sequence>MRVTFIFLVFLVFSGKAFSQKKIEQEKRIKKQDVPELAVEWLEDSFEGRKKVRWYQEISDQGISFEAKFPWKGKFHSVEFDSLGNIQDVEIEIQQNELGAEIESNILSDIASEFSEFRIQRIQRQYSAQSDDLEDFFDEGEMEGITIRFEIEFIAKEKSGRQAFWEGLFDQKGKLISIREVEIRIMDNLIF</sequence>
<comment type="caution">
    <text evidence="1">The sequence shown here is derived from an EMBL/GenBank/DDBJ whole genome shotgun (WGS) entry which is preliminary data.</text>
</comment>
<evidence type="ECO:0000313" key="1">
    <source>
        <dbReference type="EMBL" id="MCS5489118.1"/>
    </source>
</evidence>
<keyword evidence="2" id="KW-1185">Reference proteome</keyword>
<dbReference type="RefSeq" id="WP_259412795.1">
    <property type="nucleotide sequence ID" value="NZ_JANWGH010000001.1"/>
</dbReference>
<evidence type="ECO:0008006" key="3">
    <source>
        <dbReference type="Google" id="ProtNLM"/>
    </source>
</evidence>